<protein>
    <submittedName>
        <fullName evidence="1">Uncharacterized protein</fullName>
    </submittedName>
</protein>
<reference evidence="1" key="1">
    <citation type="submission" date="2013-11" db="EMBL/GenBank/DDBJ databases">
        <title>The Genome Sequence of Phytophthora parasitica CHvinca01.</title>
        <authorList>
            <consortium name="The Broad Institute Genomics Platform"/>
            <person name="Russ C."/>
            <person name="Tyler B."/>
            <person name="Panabieres F."/>
            <person name="Shan W."/>
            <person name="Tripathy S."/>
            <person name="Grunwald N."/>
            <person name="Machado M."/>
            <person name="Johnson C.S."/>
            <person name="Arredondo F."/>
            <person name="Hong C."/>
            <person name="Coffey M."/>
            <person name="Young S.K."/>
            <person name="Zeng Q."/>
            <person name="Gargeya S."/>
            <person name="Fitzgerald M."/>
            <person name="Abouelleil A."/>
            <person name="Alvarado L."/>
            <person name="Chapman S.B."/>
            <person name="Gainer-Dewar J."/>
            <person name="Goldberg J."/>
            <person name="Griggs A."/>
            <person name="Gujja S."/>
            <person name="Hansen M."/>
            <person name="Howarth C."/>
            <person name="Imamovic A."/>
            <person name="Ireland A."/>
            <person name="Larimer J."/>
            <person name="McCowan C."/>
            <person name="Murphy C."/>
            <person name="Pearson M."/>
            <person name="Poon T.W."/>
            <person name="Priest M."/>
            <person name="Roberts A."/>
            <person name="Saif S."/>
            <person name="Shea T."/>
            <person name="Sykes S."/>
            <person name="Wortman J."/>
            <person name="Nusbaum C."/>
            <person name="Birren B."/>
        </authorList>
    </citation>
    <scope>NUCLEOTIDE SEQUENCE [LARGE SCALE GENOMIC DNA]</scope>
    <source>
        <strain evidence="1">CHvinca01</strain>
    </source>
</reference>
<dbReference type="EMBL" id="KI679782">
    <property type="protein sequence ID" value="ETL92822.1"/>
    <property type="molecule type" value="Genomic_DNA"/>
</dbReference>
<evidence type="ECO:0000313" key="1">
    <source>
        <dbReference type="EMBL" id="ETL92822.1"/>
    </source>
</evidence>
<name>W2L631_PHYNI</name>
<sequence>MKVRVKPGAKPYRCKARKYPAEVSHFLDDFNDKLVELGWEVMPDLSGELEDVKGVLFLVFSTPLRAVGRLH</sequence>
<dbReference type="Proteomes" id="UP000054423">
    <property type="component" value="Unassembled WGS sequence"/>
</dbReference>
<proteinExistence type="predicted"/>
<accession>W2L631</accession>
<dbReference type="OrthoDB" id="121905at2759"/>
<organism evidence="1">
    <name type="scientific">Phytophthora nicotianae</name>
    <name type="common">Potato buckeye rot agent</name>
    <name type="synonym">Phytophthora parasitica</name>
    <dbReference type="NCBI Taxonomy" id="4792"/>
    <lineage>
        <taxon>Eukaryota</taxon>
        <taxon>Sar</taxon>
        <taxon>Stramenopiles</taxon>
        <taxon>Oomycota</taxon>
        <taxon>Peronosporomycetes</taxon>
        <taxon>Peronosporales</taxon>
        <taxon>Peronosporaceae</taxon>
        <taxon>Phytophthora</taxon>
    </lineage>
</organism>
<dbReference type="AlphaFoldDB" id="W2L631"/>
<gene>
    <name evidence="1" type="ORF">L917_08929</name>
</gene>